<feature type="region of interest" description="Disordered" evidence="1">
    <location>
        <begin position="44"/>
        <end position="66"/>
    </location>
</feature>
<protein>
    <submittedName>
        <fullName evidence="2">Uncharacterized protein</fullName>
    </submittedName>
</protein>
<dbReference type="Ensembl" id="ENSSDAT00000017695.1">
    <property type="protein sequence ID" value="ENSSDAP00000015596.1"/>
    <property type="gene ID" value="ENSSDAG00000014082.1"/>
</dbReference>
<dbReference type="AlphaFoldDB" id="A0A8C9PZ15"/>
<proteinExistence type="predicted"/>
<evidence type="ECO:0000256" key="1">
    <source>
        <dbReference type="SAM" id="MobiDB-lite"/>
    </source>
</evidence>
<evidence type="ECO:0000313" key="3">
    <source>
        <dbReference type="Proteomes" id="UP000694422"/>
    </source>
</evidence>
<dbReference type="Proteomes" id="UP000694422">
    <property type="component" value="Unplaced"/>
</dbReference>
<organism evidence="2 3">
    <name type="scientific">Spermophilus dauricus</name>
    <name type="common">Daurian ground squirrel</name>
    <dbReference type="NCBI Taxonomy" id="99837"/>
    <lineage>
        <taxon>Eukaryota</taxon>
        <taxon>Metazoa</taxon>
        <taxon>Chordata</taxon>
        <taxon>Craniata</taxon>
        <taxon>Vertebrata</taxon>
        <taxon>Euteleostomi</taxon>
        <taxon>Mammalia</taxon>
        <taxon>Eutheria</taxon>
        <taxon>Euarchontoglires</taxon>
        <taxon>Glires</taxon>
        <taxon>Rodentia</taxon>
        <taxon>Sciuromorpha</taxon>
        <taxon>Sciuridae</taxon>
        <taxon>Xerinae</taxon>
        <taxon>Marmotini</taxon>
        <taxon>Spermophilus</taxon>
    </lineage>
</organism>
<accession>A0A8C9PZ15</accession>
<reference evidence="2" key="1">
    <citation type="submission" date="2025-08" db="UniProtKB">
        <authorList>
            <consortium name="Ensembl"/>
        </authorList>
    </citation>
    <scope>IDENTIFICATION</scope>
</reference>
<reference evidence="2" key="2">
    <citation type="submission" date="2025-09" db="UniProtKB">
        <authorList>
            <consortium name="Ensembl"/>
        </authorList>
    </citation>
    <scope>IDENTIFICATION</scope>
</reference>
<evidence type="ECO:0000313" key="2">
    <source>
        <dbReference type="Ensembl" id="ENSSDAP00000015596.1"/>
    </source>
</evidence>
<name>A0A8C9PZ15_SPEDA</name>
<sequence>GFSPQGAATDRLDDVIGYLRSTKPVKVVKRGGCSVAKIHIKGEGSYCPDDQNSMAQPRSRQTPRSH</sequence>
<feature type="compositionally biased region" description="Polar residues" evidence="1">
    <location>
        <begin position="50"/>
        <end position="60"/>
    </location>
</feature>
<keyword evidence="3" id="KW-1185">Reference proteome</keyword>